<accession>A0AAV3ZR42</accession>
<keyword evidence="3" id="KW-1185">Reference proteome</keyword>
<evidence type="ECO:0000256" key="1">
    <source>
        <dbReference type="SAM" id="MobiDB-lite"/>
    </source>
</evidence>
<protein>
    <submittedName>
        <fullName evidence="2">Uncharacterized protein</fullName>
    </submittedName>
</protein>
<dbReference type="EMBL" id="BLXT01002742">
    <property type="protein sequence ID" value="GFN97307.1"/>
    <property type="molecule type" value="Genomic_DNA"/>
</dbReference>
<feature type="region of interest" description="Disordered" evidence="1">
    <location>
        <begin position="71"/>
        <end position="106"/>
    </location>
</feature>
<feature type="compositionally biased region" description="Acidic residues" evidence="1">
    <location>
        <begin position="13"/>
        <end position="22"/>
    </location>
</feature>
<dbReference type="Proteomes" id="UP000735302">
    <property type="component" value="Unassembled WGS sequence"/>
</dbReference>
<organism evidence="2 3">
    <name type="scientific">Plakobranchus ocellatus</name>
    <dbReference type="NCBI Taxonomy" id="259542"/>
    <lineage>
        <taxon>Eukaryota</taxon>
        <taxon>Metazoa</taxon>
        <taxon>Spiralia</taxon>
        <taxon>Lophotrochozoa</taxon>
        <taxon>Mollusca</taxon>
        <taxon>Gastropoda</taxon>
        <taxon>Heterobranchia</taxon>
        <taxon>Euthyneura</taxon>
        <taxon>Panpulmonata</taxon>
        <taxon>Sacoglossa</taxon>
        <taxon>Placobranchoidea</taxon>
        <taxon>Plakobranchidae</taxon>
        <taxon>Plakobranchus</taxon>
    </lineage>
</organism>
<feature type="region of interest" description="Disordered" evidence="1">
    <location>
        <begin position="1"/>
        <end position="53"/>
    </location>
</feature>
<feature type="compositionally biased region" description="Gly residues" evidence="1">
    <location>
        <begin position="26"/>
        <end position="41"/>
    </location>
</feature>
<dbReference type="AlphaFoldDB" id="A0AAV3ZR42"/>
<reference evidence="2 3" key="1">
    <citation type="journal article" date="2021" name="Elife">
        <title>Chloroplast acquisition without the gene transfer in kleptoplastic sea slugs, Plakobranchus ocellatus.</title>
        <authorList>
            <person name="Maeda T."/>
            <person name="Takahashi S."/>
            <person name="Yoshida T."/>
            <person name="Shimamura S."/>
            <person name="Takaki Y."/>
            <person name="Nagai Y."/>
            <person name="Toyoda A."/>
            <person name="Suzuki Y."/>
            <person name="Arimoto A."/>
            <person name="Ishii H."/>
            <person name="Satoh N."/>
            <person name="Nishiyama T."/>
            <person name="Hasebe M."/>
            <person name="Maruyama T."/>
            <person name="Minagawa J."/>
            <person name="Obokata J."/>
            <person name="Shigenobu S."/>
        </authorList>
    </citation>
    <scope>NUCLEOTIDE SEQUENCE [LARGE SCALE GENOMIC DNA]</scope>
</reference>
<name>A0AAV3ZR42_9GAST</name>
<sequence>MERKRGNRREAGGNEEGEEEQEEGNRGGGGGVHGGRGVGGGGDEEPNLVPESLALSIEAPTARAAVFGQATAGSRARSLGTSSTLLTGDGVAQAETNVPPGNGEQIRIGTRNWQKRTTAVTVLPTGDLGEDPKM</sequence>
<feature type="compositionally biased region" description="Basic and acidic residues" evidence="1">
    <location>
        <begin position="1"/>
        <end position="12"/>
    </location>
</feature>
<evidence type="ECO:0000313" key="3">
    <source>
        <dbReference type="Proteomes" id="UP000735302"/>
    </source>
</evidence>
<proteinExistence type="predicted"/>
<gene>
    <name evidence="2" type="ORF">PoB_002381300</name>
</gene>
<evidence type="ECO:0000313" key="2">
    <source>
        <dbReference type="EMBL" id="GFN97307.1"/>
    </source>
</evidence>
<comment type="caution">
    <text evidence="2">The sequence shown here is derived from an EMBL/GenBank/DDBJ whole genome shotgun (WGS) entry which is preliminary data.</text>
</comment>